<dbReference type="PANTHER" id="PTHR42792:SF2">
    <property type="entry name" value="FLAGELLIN"/>
    <property type="match status" value="1"/>
</dbReference>
<dbReference type="InterPro" id="IPR046358">
    <property type="entry name" value="Flagellin_C"/>
</dbReference>
<organism evidence="6 7">
    <name type="scientific">Algimonas arctica</name>
    <dbReference type="NCBI Taxonomy" id="1479486"/>
    <lineage>
        <taxon>Bacteria</taxon>
        <taxon>Pseudomonadati</taxon>
        <taxon>Pseudomonadota</taxon>
        <taxon>Alphaproteobacteria</taxon>
        <taxon>Maricaulales</taxon>
        <taxon>Robiginitomaculaceae</taxon>
        <taxon>Algimonas</taxon>
    </lineage>
</organism>
<keyword evidence="6" id="KW-0969">Cilium</keyword>
<feature type="domain" description="Flagellin C-terminal" evidence="5">
    <location>
        <begin position="325"/>
        <end position="407"/>
    </location>
</feature>
<dbReference type="RefSeq" id="WP_189496154.1">
    <property type="nucleotide sequence ID" value="NZ_BMZH01000003.1"/>
</dbReference>
<comment type="function">
    <text evidence="3">Flagellin is the subunit protein which polymerizes to form the filaments of bacterial flagella.</text>
</comment>
<keyword evidence="6" id="KW-0966">Cell projection</keyword>
<dbReference type="AlphaFoldDB" id="A0A8J3CNW6"/>
<evidence type="ECO:0000259" key="4">
    <source>
        <dbReference type="Pfam" id="PF00669"/>
    </source>
</evidence>
<evidence type="ECO:0000256" key="2">
    <source>
        <dbReference type="ARBA" id="ARBA00023143"/>
    </source>
</evidence>
<keyword evidence="2 3" id="KW-0975">Bacterial flagellum</keyword>
<comment type="similarity">
    <text evidence="1 3">Belongs to the bacterial flagellin family.</text>
</comment>
<dbReference type="InterPro" id="IPR001492">
    <property type="entry name" value="Flagellin"/>
</dbReference>
<name>A0A8J3CNW6_9PROT</name>
<dbReference type="GO" id="GO:0005198">
    <property type="term" value="F:structural molecule activity"/>
    <property type="evidence" value="ECO:0007669"/>
    <property type="project" value="UniProtKB-UniRule"/>
</dbReference>
<evidence type="ECO:0000313" key="7">
    <source>
        <dbReference type="Proteomes" id="UP000634004"/>
    </source>
</evidence>
<dbReference type="Pfam" id="PF00700">
    <property type="entry name" value="Flagellin_C"/>
    <property type="match status" value="1"/>
</dbReference>
<comment type="subcellular location">
    <subcellularLocation>
        <location evidence="3">Secreted</location>
    </subcellularLocation>
    <subcellularLocation>
        <location evidence="3">Bacterial flagellum</location>
    </subcellularLocation>
</comment>
<dbReference type="Proteomes" id="UP000634004">
    <property type="component" value="Unassembled WGS sequence"/>
</dbReference>
<reference evidence="6" key="1">
    <citation type="journal article" date="2014" name="Int. J. Syst. Evol. Microbiol.">
        <title>Complete genome sequence of Corynebacterium casei LMG S-19264T (=DSM 44701T), isolated from a smear-ripened cheese.</title>
        <authorList>
            <consortium name="US DOE Joint Genome Institute (JGI-PGF)"/>
            <person name="Walter F."/>
            <person name="Albersmeier A."/>
            <person name="Kalinowski J."/>
            <person name="Ruckert C."/>
        </authorList>
    </citation>
    <scope>NUCLEOTIDE SEQUENCE</scope>
    <source>
        <strain evidence="6">KCTC 32513</strain>
    </source>
</reference>
<dbReference type="GO" id="GO:0005576">
    <property type="term" value="C:extracellular region"/>
    <property type="evidence" value="ECO:0007669"/>
    <property type="project" value="UniProtKB-SubCell"/>
</dbReference>
<reference evidence="6" key="2">
    <citation type="submission" date="2020-09" db="EMBL/GenBank/DDBJ databases">
        <authorList>
            <person name="Sun Q."/>
            <person name="Kim S."/>
        </authorList>
    </citation>
    <scope>NUCLEOTIDE SEQUENCE</scope>
    <source>
        <strain evidence="6">KCTC 32513</strain>
    </source>
</reference>
<dbReference type="GO" id="GO:0009288">
    <property type="term" value="C:bacterial-type flagellum"/>
    <property type="evidence" value="ECO:0007669"/>
    <property type="project" value="UniProtKB-SubCell"/>
</dbReference>
<comment type="caution">
    <text evidence="6">The sequence shown here is derived from an EMBL/GenBank/DDBJ whole genome shotgun (WGS) entry which is preliminary data.</text>
</comment>
<dbReference type="PANTHER" id="PTHR42792">
    <property type="entry name" value="FLAGELLIN"/>
    <property type="match status" value="1"/>
</dbReference>
<gene>
    <name evidence="6" type="ORF">GCM10009069_10550</name>
</gene>
<accession>A0A8J3CNW6</accession>
<dbReference type="Gene3D" id="1.20.1330.10">
    <property type="entry name" value="f41 fragment of flagellin, N-terminal domain"/>
    <property type="match status" value="1"/>
</dbReference>
<evidence type="ECO:0000259" key="5">
    <source>
        <dbReference type="Pfam" id="PF00700"/>
    </source>
</evidence>
<protein>
    <recommendedName>
        <fullName evidence="3">Flagellin</fullName>
    </recommendedName>
</protein>
<dbReference type="SUPFAM" id="SSF64518">
    <property type="entry name" value="Phase 1 flagellin"/>
    <property type="match status" value="1"/>
</dbReference>
<evidence type="ECO:0000256" key="3">
    <source>
        <dbReference type="RuleBase" id="RU362073"/>
    </source>
</evidence>
<dbReference type="EMBL" id="BMZH01000003">
    <property type="protein sequence ID" value="GHA89368.1"/>
    <property type="molecule type" value="Genomic_DNA"/>
</dbReference>
<dbReference type="InterPro" id="IPR001029">
    <property type="entry name" value="Flagellin_N"/>
</dbReference>
<keyword evidence="6" id="KW-0282">Flagellum</keyword>
<sequence length="408" mass="41309">MSSINTNLGAMVALDTLKGINKNLGQVQNEIATGKSINSAKDNAALWSIATVMETDVAGFEQIGNSLNLGSATVGVARTAAEEVVTNLKDIRDSIIAAQEGNVDRGKLQTDINESVAQIQSTVAGAQFNGQNLLTGEGNIEILSSLNRDSNGAVSTGKITVARQNLTTDAVGSSGSLSSGDGGNITFVNDTYTPNASPTDVGSLVFDTSAELTTGTSTTLNLGTGAGGAITVVSTEGQTVEEYVTAIAAAINDDVNGVLDAGVSATVSSGNVLSIEDTDVTAGTTQVTMTATQTKPATPAGLLEGLDALDVSTSDSTAAQALTDIEGFLTSAIDAAAAFGSKQGRIDSQISFVSSLGDSLKAGISTLTDANLEEASARLQALQVQQQLGVQALSIANQAPQALLSLFR</sequence>
<feature type="domain" description="Flagellin N-terminal" evidence="4">
    <location>
        <begin position="4"/>
        <end position="137"/>
    </location>
</feature>
<keyword evidence="7" id="KW-1185">Reference proteome</keyword>
<dbReference type="PRINTS" id="PR00207">
    <property type="entry name" value="FLAGELLIN"/>
</dbReference>
<dbReference type="Pfam" id="PF00669">
    <property type="entry name" value="Flagellin_N"/>
    <property type="match status" value="1"/>
</dbReference>
<evidence type="ECO:0000313" key="6">
    <source>
        <dbReference type="EMBL" id="GHA89368.1"/>
    </source>
</evidence>
<keyword evidence="3" id="KW-0964">Secreted</keyword>
<evidence type="ECO:0000256" key="1">
    <source>
        <dbReference type="ARBA" id="ARBA00005709"/>
    </source>
</evidence>
<proteinExistence type="inferred from homology"/>